<gene>
    <name evidence="3" type="ORF">O0I10_009801</name>
</gene>
<sequence>MKKKANDDMQEQDVSSSVAPRDGDDIWIFRKLAKTLYHGTSNSTLVNDKNVSVATEPPPSPALTAVDHQNDDFYSRRQPPTSKSRRRTTRSCLSALLMIVVGTLVALAFILIGVGSALTGNDDQNDTSATFAMPSAADADNDASNPLSISTIYITSSSSSTSTALMQPSSPSS</sequence>
<feature type="region of interest" description="Disordered" evidence="1">
    <location>
        <begin position="1"/>
        <end position="21"/>
    </location>
</feature>
<evidence type="ECO:0000313" key="4">
    <source>
        <dbReference type="Proteomes" id="UP001234581"/>
    </source>
</evidence>
<dbReference type="EMBL" id="JARTCD010000060">
    <property type="protein sequence ID" value="KAJ8654495.1"/>
    <property type="molecule type" value="Genomic_DNA"/>
</dbReference>
<dbReference type="AlphaFoldDB" id="A0AAD7UXX3"/>
<dbReference type="RefSeq" id="XP_058339409.1">
    <property type="nucleotide sequence ID" value="XM_058489787.1"/>
</dbReference>
<evidence type="ECO:0000313" key="3">
    <source>
        <dbReference type="EMBL" id="KAJ8654495.1"/>
    </source>
</evidence>
<feature type="region of interest" description="Disordered" evidence="1">
    <location>
        <begin position="48"/>
        <end position="88"/>
    </location>
</feature>
<comment type="caution">
    <text evidence="3">The sequence shown here is derived from an EMBL/GenBank/DDBJ whole genome shotgun (WGS) entry which is preliminary data.</text>
</comment>
<reference evidence="3 4" key="1">
    <citation type="submission" date="2023-03" db="EMBL/GenBank/DDBJ databases">
        <title>Genome sequence of Lichtheimia ornata CBS 291.66.</title>
        <authorList>
            <person name="Mohabir J.T."/>
            <person name="Shea T.P."/>
            <person name="Kurbessoian T."/>
            <person name="Berby B."/>
            <person name="Fontaine J."/>
            <person name="Livny J."/>
            <person name="Gnirke A."/>
            <person name="Stajich J.E."/>
            <person name="Cuomo C.A."/>
        </authorList>
    </citation>
    <scope>NUCLEOTIDE SEQUENCE [LARGE SCALE GENOMIC DNA]</scope>
    <source>
        <strain evidence="3">CBS 291.66</strain>
    </source>
</reference>
<feature type="transmembrane region" description="Helical" evidence="2">
    <location>
        <begin position="93"/>
        <end position="118"/>
    </location>
</feature>
<organism evidence="3 4">
    <name type="scientific">Lichtheimia ornata</name>
    <dbReference type="NCBI Taxonomy" id="688661"/>
    <lineage>
        <taxon>Eukaryota</taxon>
        <taxon>Fungi</taxon>
        <taxon>Fungi incertae sedis</taxon>
        <taxon>Mucoromycota</taxon>
        <taxon>Mucoromycotina</taxon>
        <taxon>Mucoromycetes</taxon>
        <taxon>Mucorales</taxon>
        <taxon>Lichtheimiaceae</taxon>
        <taxon>Lichtheimia</taxon>
    </lineage>
</organism>
<evidence type="ECO:0000256" key="1">
    <source>
        <dbReference type="SAM" id="MobiDB-lite"/>
    </source>
</evidence>
<accession>A0AAD7UXX3</accession>
<dbReference type="GeneID" id="83217206"/>
<keyword evidence="2" id="KW-0812">Transmembrane</keyword>
<keyword evidence="4" id="KW-1185">Reference proteome</keyword>
<keyword evidence="2" id="KW-0472">Membrane</keyword>
<name>A0AAD7UXX3_9FUNG</name>
<proteinExistence type="predicted"/>
<dbReference type="Proteomes" id="UP001234581">
    <property type="component" value="Unassembled WGS sequence"/>
</dbReference>
<keyword evidence="2" id="KW-1133">Transmembrane helix</keyword>
<protein>
    <submittedName>
        <fullName evidence="3">Uncharacterized protein</fullName>
    </submittedName>
</protein>
<evidence type="ECO:0000256" key="2">
    <source>
        <dbReference type="SAM" id="Phobius"/>
    </source>
</evidence>